<gene>
    <name evidence="9" type="primary">DOM34</name>
    <name evidence="9" type="ORF">LshimejAT787_0108110</name>
</gene>
<dbReference type="InterPro" id="IPR029064">
    <property type="entry name" value="Ribosomal_eL30-like_sf"/>
</dbReference>
<keyword evidence="10" id="KW-1185">Reference proteome</keyword>
<name>A0A9P3UIA4_LYOSH</name>
<dbReference type="OrthoDB" id="10249111at2759"/>
<evidence type="ECO:0000256" key="4">
    <source>
        <dbReference type="ARBA" id="ARBA00022490"/>
    </source>
</evidence>
<organism evidence="9 10">
    <name type="scientific">Lyophyllum shimeji</name>
    <name type="common">Hon-shimeji</name>
    <name type="synonym">Tricholoma shimeji</name>
    <dbReference type="NCBI Taxonomy" id="47721"/>
    <lineage>
        <taxon>Eukaryota</taxon>
        <taxon>Fungi</taxon>
        <taxon>Dikarya</taxon>
        <taxon>Basidiomycota</taxon>
        <taxon>Agaricomycotina</taxon>
        <taxon>Agaricomycetes</taxon>
        <taxon>Agaricomycetidae</taxon>
        <taxon>Agaricales</taxon>
        <taxon>Tricholomatineae</taxon>
        <taxon>Lyophyllaceae</taxon>
        <taxon>Lyophyllum</taxon>
    </lineage>
</organism>
<comment type="caution">
    <text evidence="9">The sequence shown here is derived from an EMBL/GenBank/DDBJ whole genome shotgun (WGS) entry which is preliminary data.</text>
</comment>
<dbReference type="SUPFAM" id="SSF55315">
    <property type="entry name" value="L30e-like"/>
    <property type="match status" value="1"/>
</dbReference>
<dbReference type="Proteomes" id="UP001063166">
    <property type="component" value="Unassembled WGS sequence"/>
</dbReference>
<evidence type="ECO:0000256" key="7">
    <source>
        <dbReference type="SAM" id="MobiDB-lite"/>
    </source>
</evidence>
<reference evidence="9" key="1">
    <citation type="submission" date="2022-07" db="EMBL/GenBank/DDBJ databases">
        <title>The genome of Lyophyllum shimeji provides insight into the initial evolution of ectomycorrhizal fungal genome.</title>
        <authorList>
            <person name="Kobayashi Y."/>
            <person name="Shibata T."/>
            <person name="Hirakawa H."/>
            <person name="Shigenobu S."/>
            <person name="Nishiyama T."/>
            <person name="Yamada A."/>
            <person name="Hasebe M."/>
            <person name="Kawaguchi M."/>
        </authorList>
    </citation>
    <scope>NUCLEOTIDE SEQUENCE</scope>
    <source>
        <strain evidence="9">AT787</strain>
    </source>
</reference>
<proteinExistence type="inferred from homology"/>
<dbReference type="GO" id="GO:0071025">
    <property type="term" value="P:RNA surveillance"/>
    <property type="evidence" value="ECO:0007669"/>
    <property type="project" value="InterPro"/>
</dbReference>
<evidence type="ECO:0000256" key="6">
    <source>
        <dbReference type="RuleBase" id="RU362019"/>
    </source>
</evidence>
<comment type="subcellular location">
    <subcellularLocation>
        <location evidence="2 6">Cytoplasm</location>
    </subcellularLocation>
</comment>
<dbReference type="InterPro" id="IPR004405">
    <property type="entry name" value="TF_pelota"/>
</dbReference>
<dbReference type="InterPro" id="IPR005140">
    <property type="entry name" value="eRF1_Pelota-like_N"/>
</dbReference>
<evidence type="ECO:0000313" key="10">
    <source>
        <dbReference type="Proteomes" id="UP001063166"/>
    </source>
</evidence>
<dbReference type="InterPro" id="IPR005142">
    <property type="entry name" value="eRF1_3"/>
</dbReference>
<dbReference type="Pfam" id="PF03465">
    <property type="entry name" value="eRF1_3"/>
    <property type="match status" value="1"/>
</dbReference>
<feature type="region of interest" description="Disordered" evidence="7">
    <location>
        <begin position="408"/>
        <end position="429"/>
    </location>
</feature>
<dbReference type="InterPro" id="IPR058547">
    <property type="entry name" value="Pelota_N"/>
</dbReference>
<comment type="function">
    <text evidence="6">Component of the Dom34-Hbs1 complex, a complex that recognizes stalled ribosomes and triggers the No-Go Decay (NGD) pathway (PubMed:20890290). In the Dom34-Hbs1 complex, dom34 recognizes ribosomes stalled at the 3' end of an mRNA and engages stalled ribosomes by destabilizing mRNA in the mRNA channel. Following ribosome-binding, the Dom34-Hbs1 complex promotes the disassembly of stalled ribosomes, followed by degradation of damaged mRNAs as part of the NGD pathway.</text>
</comment>
<dbReference type="SUPFAM" id="SSF159065">
    <property type="entry name" value="Dom34/Pelota N-terminal domain-like"/>
    <property type="match status" value="1"/>
</dbReference>
<dbReference type="EMBL" id="BRPK01000001">
    <property type="protein sequence ID" value="GLB33927.1"/>
    <property type="molecule type" value="Genomic_DNA"/>
</dbReference>
<dbReference type="FunFam" id="3.30.1330.30:FF:000008">
    <property type="entry name" value="Protein pelota homolog"/>
    <property type="match status" value="1"/>
</dbReference>
<dbReference type="Pfam" id="PF03464">
    <property type="entry name" value="eRF1_2"/>
    <property type="match status" value="1"/>
</dbReference>
<dbReference type="NCBIfam" id="TIGR00111">
    <property type="entry name" value="pelota"/>
    <property type="match status" value="1"/>
</dbReference>
<dbReference type="InterPro" id="IPR038069">
    <property type="entry name" value="Pelota/DOM34_N"/>
</dbReference>
<evidence type="ECO:0000256" key="1">
    <source>
        <dbReference type="ARBA" id="ARBA00001968"/>
    </source>
</evidence>
<evidence type="ECO:0000259" key="8">
    <source>
        <dbReference type="SMART" id="SM01194"/>
    </source>
</evidence>
<dbReference type="Gene3D" id="3.30.420.60">
    <property type="entry name" value="eRF1 domain 2"/>
    <property type="match status" value="1"/>
</dbReference>
<dbReference type="AlphaFoldDB" id="A0A9P3UIA4"/>
<feature type="domain" description="eRF1/Pelota-like N-terminal" evidence="8">
    <location>
        <begin position="5"/>
        <end position="155"/>
    </location>
</feature>
<evidence type="ECO:0000256" key="3">
    <source>
        <dbReference type="ARBA" id="ARBA00009504"/>
    </source>
</evidence>
<sequence length="429" mass="46822">MRSKMKLVSRHIDKHGAGHVTLRPEDDEDMWHLYNLIQVGDSVRAPAVRRVQTVSSTGSTESQRVRLNLTVEVSRVDFSSAAPAASAPESGAADSVAPGSTSAALHIAGRVTSENPHVKLGAFHTLDVEANRDVRIEKADGWDSVAVARVEEAIIPGKGAEVGAVVCGEGIAAFCLLSQHMTLVANRINVPIPRKSAASGASQHEKGMTKFYATLYDSFVRHIPFANAGLRVIVIASPGWVRDGVHTYLVEEANRRGDKPLQRALREKVVKVHVSSPHVHSLVEVLKSPEIVAQLKETKFAREGIVLDRFFKMLGSDEMRAWYGPDHVCLAADRGAIGTLLISDDLFRSSDPVTRKRYVEVVEAVQQKGGEVVIFSSMHESGQQLNQLTGIAAILTFPLDVEVVEAEEREAAEEEKRRQAALEEQSELD</sequence>
<evidence type="ECO:0000313" key="9">
    <source>
        <dbReference type="EMBL" id="GLB33927.1"/>
    </source>
</evidence>
<comment type="cofactor">
    <cofactor evidence="1 6">
        <name>a divalent metal cation</name>
        <dbReference type="ChEBI" id="CHEBI:60240"/>
    </cofactor>
</comment>
<dbReference type="SMART" id="SM01194">
    <property type="entry name" value="eRF1_1"/>
    <property type="match status" value="1"/>
</dbReference>
<keyword evidence="5 6" id="KW-0479">Metal-binding</keyword>
<comment type="similarity">
    <text evidence="3 6">Belongs to the eukaryotic release factor 1 family. Pelota subfamily.</text>
</comment>
<dbReference type="SUPFAM" id="SSF53137">
    <property type="entry name" value="Translational machinery components"/>
    <property type="match status" value="1"/>
</dbReference>
<dbReference type="InterPro" id="IPR042226">
    <property type="entry name" value="eFR1_2_sf"/>
</dbReference>
<evidence type="ECO:0000256" key="5">
    <source>
        <dbReference type="ARBA" id="ARBA00022723"/>
    </source>
</evidence>
<dbReference type="GO" id="GO:0032790">
    <property type="term" value="P:ribosome disassembly"/>
    <property type="evidence" value="ECO:0007669"/>
    <property type="project" value="TreeGrafter"/>
</dbReference>
<dbReference type="Gene3D" id="3.30.1330.30">
    <property type="match status" value="1"/>
</dbReference>
<protein>
    <recommendedName>
        <fullName evidence="6">Protein DOM34 homolog</fullName>
    </recommendedName>
</protein>
<dbReference type="PANTHER" id="PTHR10853:SF0">
    <property type="entry name" value="PROTEIN PELOTA HOMOLOG"/>
    <property type="match status" value="1"/>
</dbReference>
<dbReference type="GO" id="GO:0070966">
    <property type="term" value="P:nuclear-transcribed mRNA catabolic process, no-go decay"/>
    <property type="evidence" value="ECO:0007669"/>
    <property type="project" value="InterPro"/>
</dbReference>
<accession>A0A9P3UIA4</accession>
<keyword evidence="4 6" id="KW-0963">Cytoplasm</keyword>
<dbReference type="GO" id="GO:0046872">
    <property type="term" value="F:metal ion binding"/>
    <property type="evidence" value="ECO:0007669"/>
    <property type="project" value="UniProtKB-KW"/>
</dbReference>
<dbReference type="InterPro" id="IPR005141">
    <property type="entry name" value="eRF1_2"/>
</dbReference>
<dbReference type="GO" id="GO:0070651">
    <property type="term" value="P:nonfunctional rRNA decay"/>
    <property type="evidence" value="ECO:0007669"/>
    <property type="project" value="TreeGrafter"/>
</dbReference>
<dbReference type="GO" id="GO:0070481">
    <property type="term" value="P:nuclear-transcribed mRNA catabolic process, non-stop decay"/>
    <property type="evidence" value="ECO:0007669"/>
    <property type="project" value="InterPro"/>
</dbReference>
<dbReference type="Gene3D" id="2.30.30.870">
    <property type="entry name" value="Pelota, domain A"/>
    <property type="match status" value="1"/>
</dbReference>
<dbReference type="FunFam" id="2.30.30.870:FF:000001">
    <property type="entry name" value="Protein pelota homolog"/>
    <property type="match status" value="1"/>
</dbReference>
<dbReference type="Pfam" id="PF26356">
    <property type="entry name" value="Pelota_N"/>
    <property type="match status" value="1"/>
</dbReference>
<dbReference type="PANTHER" id="PTHR10853">
    <property type="entry name" value="PELOTA"/>
    <property type="match status" value="1"/>
</dbReference>
<evidence type="ECO:0000256" key="2">
    <source>
        <dbReference type="ARBA" id="ARBA00004496"/>
    </source>
</evidence>
<dbReference type="GO" id="GO:0005737">
    <property type="term" value="C:cytoplasm"/>
    <property type="evidence" value="ECO:0007669"/>
    <property type="project" value="UniProtKB-SubCell"/>
</dbReference>